<evidence type="ECO:0000256" key="2">
    <source>
        <dbReference type="ARBA" id="ARBA00010333"/>
    </source>
</evidence>
<dbReference type="PANTHER" id="PTHR35936:SF17">
    <property type="entry name" value="ARGININE-BINDING EXTRACELLULAR PROTEIN ARTP"/>
    <property type="match status" value="1"/>
</dbReference>
<dbReference type="KEGG" id="cph:Cpha266_1178"/>
<dbReference type="RefSeq" id="WP_011745039.1">
    <property type="nucleotide sequence ID" value="NC_008639.1"/>
</dbReference>
<feature type="domain" description="Solute-binding protein family 3/N-terminal" evidence="5">
    <location>
        <begin position="2"/>
        <end position="155"/>
    </location>
</feature>
<proteinExistence type="inferred from homology"/>
<name>A1BFN8_CHLPD</name>
<dbReference type="InterPro" id="IPR001638">
    <property type="entry name" value="Solute-binding_3/MltF_N"/>
</dbReference>
<reference evidence="6 7" key="1">
    <citation type="submission" date="2006-12" db="EMBL/GenBank/DDBJ databases">
        <title>Complete sequence of Chlorobium phaeobacteroides DSM 266.</title>
        <authorList>
            <consortium name="US DOE Joint Genome Institute"/>
            <person name="Copeland A."/>
            <person name="Lucas S."/>
            <person name="Lapidus A."/>
            <person name="Barry K."/>
            <person name="Detter J.C."/>
            <person name="Glavina del Rio T."/>
            <person name="Hammon N."/>
            <person name="Israni S."/>
            <person name="Pitluck S."/>
            <person name="Goltsman E."/>
            <person name="Schmutz J."/>
            <person name="Larimer F."/>
            <person name="Land M."/>
            <person name="Hauser L."/>
            <person name="Mikhailova N."/>
            <person name="Li T."/>
            <person name="Overmann J."/>
            <person name="Bryant D.A."/>
            <person name="Richardson P."/>
        </authorList>
    </citation>
    <scope>NUCLEOTIDE SEQUENCE [LARGE SCALE GENOMIC DNA]</scope>
    <source>
        <strain evidence="6 7">DSM 266</strain>
    </source>
</reference>
<evidence type="ECO:0000259" key="5">
    <source>
        <dbReference type="SMART" id="SM00062"/>
    </source>
</evidence>
<keyword evidence="7" id="KW-1185">Reference proteome</keyword>
<dbReference type="PROSITE" id="PS01039">
    <property type="entry name" value="SBP_BACTERIAL_3"/>
    <property type="match status" value="1"/>
</dbReference>
<dbReference type="Proteomes" id="UP000008701">
    <property type="component" value="Chromosome"/>
</dbReference>
<sequence precursor="true">MKIIIMKINRLSIVIMAFFCSSLLLSGCSKREKISALQQLNGKEFAIPTGTVADQLVLSKLPNAKFKYFNSVMDAALAVKSGKADAAAYDEPILKNIAAKNSGLVVLSDMITVDNYGFAVRKDDTELKKNIDTVVLDLKNNGTTGQMMKRWFPVSGNPAPMPVISSTGSKGILRLGTASVTEPFSFVDGSGEIVGYDIELARYIAKKLDKKLVIVNMDFGGMIPALMSSKVDMIAACITITDERSRQVLFSEPYYIGGIAALVRQ</sequence>
<dbReference type="HOGENOM" id="CLU_092025_0_0_10"/>
<dbReference type="Pfam" id="PF00497">
    <property type="entry name" value="SBP_bac_3"/>
    <property type="match status" value="1"/>
</dbReference>
<comment type="subcellular location">
    <subcellularLocation>
        <location evidence="1">Cell envelope</location>
    </subcellularLocation>
</comment>
<evidence type="ECO:0000256" key="4">
    <source>
        <dbReference type="RuleBase" id="RU003744"/>
    </source>
</evidence>
<evidence type="ECO:0000256" key="1">
    <source>
        <dbReference type="ARBA" id="ARBA00004196"/>
    </source>
</evidence>
<protein>
    <submittedName>
        <fullName evidence="6">Amino acid ABC transporter substrate-binding protein, PAAT family</fullName>
    </submittedName>
</protein>
<accession>A1BFN8</accession>
<organism evidence="6 7">
    <name type="scientific">Chlorobium phaeobacteroides (strain DSM 266 / SMG 266 / 2430)</name>
    <dbReference type="NCBI Taxonomy" id="290317"/>
    <lineage>
        <taxon>Bacteria</taxon>
        <taxon>Pseudomonadati</taxon>
        <taxon>Chlorobiota</taxon>
        <taxon>Chlorobiia</taxon>
        <taxon>Chlorobiales</taxon>
        <taxon>Chlorobiaceae</taxon>
        <taxon>Chlorobium/Pelodictyon group</taxon>
        <taxon>Chlorobium</taxon>
    </lineage>
</organism>
<evidence type="ECO:0000256" key="3">
    <source>
        <dbReference type="ARBA" id="ARBA00022729"/>
    </source>
</evidence>
<keyword evidence="3" id="KW-0732">Signal</keyword>
<dbReference type="eggNOG" id="COG0834">
    <property type="taxonomic scope" value="Bacteria"/>
</dbReference>
<dbReference type="Pfam" id="PF12974">
    <property type="entry name" value="Phosphonate-bd"/>
    <property type="match status" value="1"/>
</dbReference>
<dbReference type="CDD" id="cd13530">
    <property type="entry name" value="PBP2_peptides_like"/>
    <property type="match status" value="1"/>
</dbReference>
<dbReference type="AlphaFoldDB" id="A1BFN8"/>
<dbReference type="EMBL" id="CP000492">
    <property type="protein sequence ID" value="ABL65215.1"/>
    <property type="molecule type" value="Genomic_DNA"/>
</dbReference>
<dbReference type="InterPro" id="IPR018313">
    <property type="entry name" value="SBP_3_CS"/>
</dbReference>
<dbReference type="SMART" id="SM00062">
    <property type="entry name" value="PBPb"/>
    <property type="match status" value="1"/>
</dbReference>
<evidence type="ECO:0000313" key="7">
    <source>
        <dbReference type="Proteomes" id="UP000008701"/>
    </source>
</evidence>
<evidence type="ECO:0000313" key="6">
    <source>
        <dbReference type="EMBL" id="ABL65215.1"/>
    </source>
</evidence>
<dbReference type="PROSITE" id="PS51257">
    <property type="entry name" value="PROKAR_LIPOPROTEIN"/>
    <property type="match status" value="1"/>
</dbReference>
<gene>
    <name evidence="6" type="ordered locus">Cpha266_1178</name>
</gene>
<dbReference type="SUPFAM" id="SSF53850">
    <property type="entry name" value="Periplasmic binding protein-like II"/>
    <property type="match status" value="2"/>
</dbReference>
<dbReference type="Gene3D" id="3.40.190.10">
    <property type="entry name" value="Periplasmic binding protein-like II"/>
    <property type="match status" value="3"/>
</dbReference>
<comment type="similarity">
    <text evidence="2 4">Belongs to the bacterial solute-binding protein 3 family.</text>
</comment>
<dbReference type="GO" id="GO:0030313">
    <property type="term" value="C:cell envelope"/>
    <property type="evidence" value="ECO:0007669"/>
    <property type="project" value="UniProtKB-SubCell"/>
</dbReference>
<dbReference type="PANTHER" id="PTHR35936">
    <property type="entry name" value="MEMBRANE-BOUND LYTIC MUREIN TRANSGLYCOSYLASE F"/>
    <property type="match status" value="1"/>
</dbReference>
<dbReference type="STRING" id="290317.Cpha266_1178"/>